<evidence type="ECO:0000313" key="1">
    <source>
        <dbReference type="EMBL" id="MBQ0268563.1"/>
    </source>
</evidence>
<name>A0A8I2ANG1_9GAMM</name>
<evidence type="ECO:0000313" key="2">
    <source>
        <dbReference type="Proteomes" id="UP000674270"/>
    </source>
</evidence>
<dbReference type="AlphaFoldDB" id="A0A8I2ANG1"/>
<dbReference type="Proteomes" id="UP000674270">
    <property type="component" value="Unassembled WGS sequence"/>
</dbReference>
<gene>
    <name evidence="1" type="ORF">J7T18_09660</name>
</gene>
<reference evidence="1" key="1">
    <citation type="submission" date="2021-03" db="EMBL/GenBank/DDBJ databases">
        <authorList>
            <person name="Stanton E."/>
        </authorList>
    </citation>
    <scope>NUCLEOTIDE SEQUENCE</scope>
    <source>
        <strain evidence="1">2020EL-00113</strain>
    </source>
</reference>
<dbReference type="RefSeq" id="WP_210845361.1">
    <property type="nucleotide sequence ID" value="NZ_JAGKLY010000003.1"/>
</dbReference>
<protein>
    <submittedName>
        <fullName evidence="1">HK97 gp10 family phage protein</fullName>
    </submittedName>
</protein>
<accession>A0A8I2ANG1</accession>
<dbReference type="EMBL" id="JAGKLY010000003">
    <property type="protein sequence ID" value="MBQ0268563.1"/>
    <property type="molecule type" value="Genomic_DNA"/>
</dbReference>
<proteinExistence type="predicted"/>
<comment type="caution">
    <text evidence="1">The sequence shown here is derived from an EMBL/GenBank/DDBJ whole genome shotgun (WGS) entry which is preliminary data.</text>
</comment>
<organism evidence="1 2">
    <name type="scientific">Providencia huaxiensis</name>
    <dbReference type="NCBI Taxonomy" id="2027290"/>
    <lineage>
        <taxon>Bacteria</taxon>
        <taxon>Pseudomonadati</taxon>
        <taxon>Pseudomonadota</taxon>
        <taxon>Gammaproteobacteria</taxon>
        <taxon>Enterobacterales</taxon>
        <taxon>Morganellaceae</taxon>
        <taxon>Providencia</taxon>
    </lineage>
</organism>
<sequence length="141" mass="15418">MAKRVRVVNNIHAFVEGVNRRAASAVMAGANVIGLRAALYTPIDSSTLINSQNRELKVNGYLLTGRVIYTANYAAYVHNAPGTLKGQPRAHFGKTREGKSFGGGSLTGNYWDPNAKPKFLQLAAEEGRQEVEEAIRREMTL</sequence>